<dbReference type="Gene3D" id="3.40.50.620">
    <property type="entry name" value="HUPs"/>
    <property type="match status" value="1"/>
</dbReference>
<evidence type="ECO:0000256" key="6">
    <source>
        <dbReference type="PIRSR" id="PIRSR602081-2"/>
    </source>
</evidence>
<dbReference type="InterPro" id="IPR006050">
    <property type="entry name" value="DNA_photolyase_N"/>
</dbReference>
<dbReference type="PANTHER" id="PTHR11455">
    <property type="entry name" value="CRYPTOCHROME"/>
    <property type="match status" value="1"/>
</dbReference>
<feature type="site" description="Electron transfer via tryptophanyl radical" evidence="6">
    <location>
        <position position="310"/>
    </location>
</feature>
<dbReference type="PRINTS" id="PR00147">
    <property type="entry name" value="DNAPHOTLYASE"/>
</dbReference>
<dbReference type="GO" id="GO:0006950">
    <property type="term" value="P:response to stress"/>
    <property type="evidence" value="ECO:0007669"/>
    <property type="project" value="UniProtKB-ARBA"/>
</dbReference>
<gene>
    <name evidence="9" type="ORF">GCM10007100_16110</name>
</gene>
<feature type="binding site" evidence="5">
    <location>
        <begin position="279"/>
        <end position="286"/>
    </location>
    <ligand>
        <name>FAD</name>
        <dbReference type="ChEBI" id="CHEBI:57692"/>
    </ligand>
</feature>
<evidence type="ECO:0000259" key="8">
    <source>
        <dbReference type="PROSITE" id="PS51645"/>
    </source>
</evidence>
<evidence type="ECO:0000256" key="7">
    <source>
        <dbReference type="RuleBase" id="RU004182"/>
    </source>
</evidence>
<dbReference type="GO" id="GO:0071949">
    <property type="term" value="F:FAD binding"/>
    <property type="evidence" value="ECO:0007669"/>
    <property type="project" value="TreeGrafter"/>
</dbReference>
<accession>A0A918WIY9</accession>
<feature type="binding site" evidence="5">
    <location>
        <begin position="236"/>
        <end position="240"/>
    </location>
    <ligand>
        <name>FAD</name>
        <dbReference type="ChEBI" id="CHEBI:57692"/>
    </ligand>
</feature>
<dbReference type="GO" id="GO:0003677">
    <property type="term" value="F:DNA binding"/>
    <property type="evidence" value="ECO:0007669"/>
    <property type="project" value="TreeGrafter"/>
</dbReference>
<protein>
    <submittedName>
        <fullName evidence="9">Deoxyribodipyrimidine photo-lyase</fullName>
    </submittedName>
</protein>
<name>A0A918WIY9_9BACT</name>
<evidence type="ECO:0000313" key="9">
    <source>
        <dbReference type="EMBL" id="GHC50764.1"/>
    </source>
</evidence>
<evidence type="ECO:0000256" key="1">
    <source>
        <dbReference type="ARBA" id="ARBA00001932"/>
    </source>
</evidence>
<evidence type="ECO:0000256" key="5">
    <source>
        <dbReference type="PIRSR" id="PIRSR602081-1"/>
    </source>
</evidence>
<dbReference type="RefSeq" id="WP_189569421.1">
    <property type="nucleotide sequence ID" value="NZ_BMXI01000006.1"/>
</dbReference>
<dbReference type="GO" id="GO:0003904">
    <property type="term" value="F:deoxyribodipyrimidine photo-lyase activity"/>
    <property type="evidence" value="ECO:0007669"/>
    <property type="project" value="TreeGrafter"/>
</dbReference>
<dbReference type="Pfam" id="PF00875">
    <property type="entry name" value="DNA_photolyase"/>
    <property type="match status" value="1"/>
</dbReference>
<dbReference type="InterPro" id="IPR018394">
    <property type="entry name" value="DNA_photolyase_1_CS_C"/>
</dbReference>
<feature type="binding site" evidence="5">
    <location>
        <position position="224"/>
    </location>
    <ligand>
        <name>FAD</name>
        <dbReference type="ChEBI" id="CHEBI:57692"/>
    </ligand>
</feature>
<feature type="site" description="Electron transfer via tryptophanyl radical" evidence="6">
    <location>
        <position position="363"/>
    </location>
</feature>
<reference evidence="9" key="1">
    <citation type="journal article" date="2014" name="Int. J. Syst. Evol. Microbiol.">
        <title>Complete genome sequence of Corynebacterium casei LMG S-19264T (=DSM 44701T), isolated from a smear-ripened cheese.</title>
        <authorList>
            <consortium name="US DOE Joint Genome Institute (JGI-PGF)"/>
            <person name="Walter F."/>
            <person name="Albersmeier A."/>
            <person name="Kalinowski J."/>
            <person name="Ruckert C."/>
        </authorList>
    </citation>
    <scope>NUCLEOTIDE SEQUENCE</scope>
    <source>
        <strain evidence="9">KCTC 12988</strain>
    </source>
</reference>
<sequence>MPESPSFIIHWFRRDLRVSDNSSLLAASHKGEKVVPLYVASDWKKAHAWTGPGRQQFLCECLESLAGNLAKLGGRLIIRSGDPVEAIVRLLDEGSVSEVHYNRDPDPHGRKDELRLAEICEARGVACVGHDDVALHTFDQTTKDDGTAYRVYTPYSKRWLKLEKRKPASTPKQLATPDQIASDPLPTLENWQLNLPSHLDLLSGSEAAARSRLKDAIAKRLPSYAQNRDHPSVPATSRLSQDLRWGTISIRKAYAEAHKAHEEARDPDVRASYHTFIKELAWRDFYLHLLEAYPEVLQHEFNADYRGLPWAEPDEKFEAWKEGHTGFPIVDAGMRELRTTGFMHNRVRMIVAMFLTKDLHLDWRLGEQHFAQHLLDGEIASNNGGWQWSAGTGADAAPYFRIQNPWTQSKRFDAKGEYIKKWVPELDAVPAKALHEAPDLVSGHGKSYPQPIVNHAQERDKTLSIFKKHLDTVRGKA</sequence>
<dbReference type="Gene3D" id="1.25.40.80">
    <property type="match status" value="1"/>
</dbReference>
<dbReference type="InterPro" id="IPR014729">
    <property type="entry name" value="Rossmann-like_a/b/a_fold"/>
</dbReference>
<dbReference type="Pfam" id="PF03441">
    <property type="entry name" value="FAD_binding_7"/>
    <property type="match status" value="1"/>
</dbReference>
<feature type="site" description="Electron transfer via tryptophanyl radical" evidence="6">
    <location>
        <position position="386"/>
    </location>
</feature>
<comment type="cofactor">
    <cofactor evidence="5">
        <name>FAD</name>
        <dbReference type="ChEBI" id="CHEBI:57692"/>
    </cofactor>
    <text evidence="5">Binds 1 FAD per subunit.</text>
</comment>
<dbReference type="Gene3D" id="1.10.579.10">
    <property type="entry name" value="DNA Cyclobutane Dipyrimidine Photolyase, subunit A, domain 3"/>
    <property type="match status" value="1"/>
</dbReference>
<feature type="domain" description="Photolyase/cryptochrome alpha/beta" evidence="8">
    <location>
        <begin position="6"/>
        <end position="135"/>
    </location>
</feature>
<dbReference type="SUPFAM" id="SSF52425">
    <property type="entry name" value="Cryptochrome/photolyase, N-terminal domain"/>
    <property type="match status" value="1"/>
</dbReference>
<dbReference type="InterPro" id="IPR036155">
    <property type="entry name" value="Crypto/Photolyase_N_sf"/>
</dbReference>
<keyword evidence="2 5" id="KW-0285">Flavoprotein</keyword>
<dbReference type="InterPro" id="IPR005101">
    <property type="entry name" value="Cryptochr/Photolyase_FAD-bd"/>
</dbReference>
<evidence type="ECO:0000256" key="3">
    <source>
        <dbReference type="ARBA" id="ARBA00022827"/>
    </source>
</evidence>
<evidence type="ECO:0000256" key="2">
    <source>
        <dbReference type="ARBA" id="ARBA00022630"/>
    </source>
</evidence>
<organism evidence="9 10">
    <name type="scientific">Roseibacillus persicicus</name>
    <dbReference type="NCBI Taxonomy" id="454148"/>
    <lineage>
        <taxon>Bacteria</taxon>
        <taxon>Pseudomonadati</taxon>
        <taxon>Verrucomicrobiota</taxon>
        <taxon>Verrucomicrobiia</taxon>
        <taxon>Verrucomicrobiales</taxon>
        <taxon>Verrucomicrobiaceae</taxon>
        <taxon>Roseibacillus</taxon>
    </lineage>
</organism>
<dbReference type="EMBL" id="BMXI01000006">
    <property type="protein sequence ID" value="GHC50764.1"/>
    <property type="molecule type" value="Genomic_DNA"/>
</dbReference>
<dbReference type="PANTHER" id="PTHR11455:SF9">
    <property type="entry name" value="CRYPTOCHROME CIRCADIAN CLOCK 5 ISOFORM X1"/>
    <property type="match status" value="1"/>
</dbReference>
<dbReference type="PROSITE" id="PS00394">
    <property type="entry name" value="DNA_PHOTOLYASES_1_1"/>
    <property type="match status" value="1"/>
</dbReference>
<comment type="caution">
    <text evidence="9">The sequence shown here is derived from an EMBL/GenBank/DDBJ whole genome shotgun (WGS) entry which is preliminary data.</text>
</comment>
<keyword evidence="10" id="KW-1185">Reference proteome</keyword>
<comment type="similarity">
    <text evidence="7">Belongs to the DNA photolyase family.</text>
</comment>
<feature type="binding site" evidence="5">
    <location>
        <position position="276"/>
    </location>
    <ligand>
        <name>FAD</name>
        <dbReference type="ChEBI" id="CHEBI:57692"/>
    </ligand>
</feature>
<evidence type="ECO:0000256" key="4">
    <source>
        <dbReference type="ARBA" id="ARBA00022991"/>
    </source>
</evidence>
<dbReference type="Proteomes" id="UP000644507">
    <property type="component" value="Unassembled WGS sequence"/>
</dbReference>
<dbReference type="InterPro" id="IPR036134">
    <property type="entry name" value="Crypto/Photolyase_FAD-like_sf"/>
</dbReference>
<dbReference type="PROSITE" id="PS51645">
    <property type="entry name" value="PHR_CRY_ALPHA_BETA"/>
    <property type="match status" value="1"/>
</dbReference>
<keyword evidence="4 7" id="KW-0157">Chromophore</keyword>
<evidence type="ECO:0000313" key="10">
    <source>
        <dbReference type="Proteomes" id="UP000644507"/>
    </source>
</evidence>
<comment type="cofactor">
    <cofactor evidence="1">
        <name>(6R)-5,10-methylene-5,6,7,8-tetrahydrofolate</name>
        <dbReference type="ChEBI" id="CHEBI:15636"/>
    </cofactor>
</comment>
<reference evidence="9" key="2">
    <citation type="submission" date="2020-09" db="EMBL/GenBank/DDBJ databases">
        <authorList>
            <person name="Sun Q."/>
            <person name="Kim S."/>
        </authorList>
    </citation>
    <scope>NUCLEOTIDE SEQUENCE</scope>
    <source>
        <strain evidence="9">KCTC 12988</strain>
    </source>
</reference>
<keyword evidence="3 5" id="KW-0274">FAD</keyword>
<dbReference type="GO" id="GO:0006139">
    <property type="term" value="P:nucleobase-containing compound metabolic process"/>
    <property type="evidence" value="ECO:0007669"/>
    <property type="project" value="UniProtKB-ARBA"/>
</dbReference>
<dbReference type="AlphaFoldDB" id="A0A918WIY9"/>
<proteinExistence type="inferred from homology"/>
<dbReference type="SUPFAM" id="SSF48173">
    <property type="entry name" value="Cryptochrome/photolyase FAD-binding domain"/>
    <property type="match status" value="1"/>
</dbReference>
<dbReference type="InterPro" id="IPR002081">
    <property type="entry name" value="Cryptochrome/DNA_photolyase_1"/>
</dbReference>